<feature type="signal peptide" evidence="1">
    <location>
        <begin position="1"/>
        <end position="20"/>
    </location>
</feature>
<name>A0A1W0VTA2_SORBI</name>
<reference evidence="2 3" key="1">
    <citation type="journal article" date="2009" name="Nature">
        <title>The Sorghum bicolor genome and the diversification of grasses.</title>
        <authorList>
            <person name="Paterson A.H."/>
            <person name="Bowers J.E."/>
            <person name="Bruggmann R."/>
            <person name="Dubchak I."/>
            <person name="Grimwood J."/>
            <person name="Gundlach H."/>
            <person name="Haberer G."/>
            <person name="Hellsten U."/>
            <person name="Mitros T."/>
            <person name="Poliakov A."/>
            <person name="Schmutz J."/>
            <person name="Spannagl M."/>
            <person name="Tang H."/>
            <person name="Wang X."/>
            <person name="Wicker T."/>
            <person name="Bharti A.K."/>
            <person name="Chapman J."/>
            <person name="Feltus F.A."/>
            <person name="Gowik U."/>
            <person name="Grigoriev I.V."/>
            <person name="Lyons E."/>
            <person name="Maher C.A."/>
            <person name="Martis M."/>
            <person name="Narechania A."/>
            <person name="Otillar R.P."/>
            <person name="Penning B.W."/>
            <person name="Salamov A.A."/>
            <person name="Wang Y."/>
            <person name="Zhang L."/>
            <person name="Carpita N.C."/>
            <person name="Freeling M."/>
            <person name="Gingle A.R."/>
            <person name="Hash C.T."/>
            <person name="Keller B."/>
            <person name="Klein P."/>
            <person name="Kresovich S."/>
            <person name="McCann M.C."/>
            <person name="Ming R."/>
            <person name="Peterson D.G."/>
            <person name="Mehboob-ur-Rahman"/>
            <person name="Ware D."/>
            <person name="Westhoff P."/>
            <person name="Mayer K.F."/>
            <person name="Messing J."/>
            <person name="Rokhsar D.S."/>
        </authorList>
    </citation>
    <scope>NUCLEOTIDE SEQUENCE [LARGE SCALE GENOMIC DNA]</scope>
    <source>
        <strain evidence="3">cv. BTx623</strain>
    </source>
</reference>
<dbReference type="EMBL" id="CM000769">
    <property type="protein sequence ID" value="OQU76490.1"/>
    <property type="molecule type" value="Genomic_DNA"/>
</dbReference>
<gene>
    <name evidence="2" type="ORF">SORBI_3010G153201</name>
</gene>
<reference evidence="3" key="2">
    <citation type="journal article" date="2018" name="Plant J.">
        <title>The Sorghum bicolor reference genome: improved assembly, gene annotations, a transcriptome atlas, and signatures of genome organization.</title>
        <authorList>
            <person name="McCormick R.F."/>
            <person name="Truong S.K."/>
            <person name="Sreedasyam A."/>
            <person name="Jenkins J."/>
            <person name="Shu S."/>
            <person name="Sims D."/>
            <person name="Kennedy M."/>
            <person name="Amirebrahimi M."/>
            <person name="Weers B.D."/>
            <person name="McKinley B."/>
            <person name="Mattison A."/>
            <person name="Morishige D.T."/>
            <person name="Grimwood J."/>
            <person name="Schmutz J."/>
            <person name="Mullet J.E."/>
        </authorList>
    </citation>
    <scope>NUCLEOTIDE SEQUENCE [LARGE SCALE GENOMIC DNA]</scope>
    <source>
        <strain evidence="3">cv. BTx623</strain>
    </source>
</reference>
<evidence type="ECO:0000313" key="2">
    <source>
        <dbReference type="EMBL" id="OQU76490.1"/>
    </source>
</evidence>
<dbReference type="Proteomes" id="UP000000768">
    <property type="component" value="Chromosome 10"/>
</dbReference>
<proteinExistence type="predicted"/>
<organism evidence="2 3">
    <name type="scientific">Sorghum bicolor</name>
    <name type="common">Sorghum</name>
    <name type="synonym">Sorghum vulgare</name>
    <dbReference type="NCBI Taxonomy" id="4558"/>
    <lineage>
        <taxon>Eukaryota</taxon>
        <taxon>Viridiplantae</taxon>
        <taxon>Streptophyta</taxon>
        <taxon>Embryophyta</taxon>
        <taxon>Tracheophyta</taxon>
        <taxon>Spermatophyta</taxon>
        <taxon>Magnoliopsida</taxon>
        <taxon>Liliopsida</taxon>
        <taxon>Poales</taxon>
        <taxon>Poaceae</taxon>
        <taxon>PACMAD clade</taxon>
        <taxon>Panicoideae</taxon>
        <taxon>Andropogonodae</taxon>
        <taxon>Andropogoneae</taxon>
        <taxon>Sorghinae</taxon>
        <taxon>Sorghum</taxon>
    </lineage>
</organism>
<feature type="chain" id="PRO_5012574083" description="Secreted protein" evidence="1">
    <location>
        <begin position="21"/>
        <end position="126"/>
    </location>
</feature>
<evidence type="ECO:0000256" key="1">
    <source>
        <dbReference type="SAM" id="SignalP"/>
    </source>
</evidence>
<dbReference type="Gramene" id="OQU76490">
    <property type="protein sequence ID" value="OQU76490"/>
    <property type="gene ID" value="SORBI_3010G153201"/>
</dbReference>
<accession>A0A1W0VTA2</accession>
<protein>
    <recommendedName>
        <fullName evidence="4">Secreted protein</fullName>
    </recommendedName>
</protein>
<keyword evidence="3" id="KW-1185">Reference proteome</keyword>
<evidence type="ECO:0000313" key="3">
    <source>
        <dbReference type="Proteomes" id="UP000000768"/>
    </source>
</evidence>
<evidence type="ECO:0008006" key="4">
    <source>
        <dbReference type="Google" id="ProtNLM"/>
    </source>
</evidence>
<sequence>MALSLLTALSLAIGAPLVKVRELGLCSARPDAQARQALVPSHGTTTVAWPRGRPWRHLACPTALAAPASTPATGLAAGMSQVSRHVASVHGLTHGSRRQTHQWRSSLGGGALPRRCARPPMVLLPW</sequence>
<dbReference type="InParanoid" id="A0A1W0VTA2"/>
<dbReference type="AlphaFoldDB" id="A0A1W0VTA2"/>
<keyword evidence="1" id="KW-0732">Signal</keyword>